<evidence type="ECO:0000256" key="1">
    <source>
        <dbReference type="SAM" id="MobiDB-lite"/>
    </source>
</evidence>
<comment type="caution">
    <text evidence="2">The sequence shown here is derived from an EMBL/GenBank/DDBJ whole genome shotgun (WGS) entry which is preliminary data.</text>
</comment>
<feature type="compositionally biased region" description="Low complexity" evidence="1">
    <location>
        <begin position="118"/>
        <end position="127"/>
    </location>
</feature>
<protein>
    <submittedName>
        <fullName evidence="2">Eukaryotic translation initiation factor 6</fullName>
    </submittedName>
</protein>
<dbReference type="EMBL" id="JANBVN010000190">
    <property type="protein sequence ID" value="KAJ9134047.1"/>
    <property type="molecule type" value="Genomic_DNA"/>
</dbReference>
<reference evidence="2" key="1">
    <citation type="submission" date="2022-07" db="EMBL/GenBank/DDBJ databases">
        <title>Fungi with potential for degradation of polypropylene.</title>
        <authorList>
            <person name="Gostincar C."/>
        </authorList>
    </citation>
    <scope>NUCLEOTIDE SEQUENCE</scope>
    <source>
        <strain evidence="2">EXF-13287</strain>
    </source>
</reference>
<feature type="region of interest" description="Disordered" evidence="1">
    <location>
        <begin position="184"/>
        <end position="215"/>
    </location>
</feature>
<evidence type="ECO:0000313" key="3">
    <source>
        <dbReference type="Proteomes" id="UP001174691"/>
    </source>
</evidence>
<evidence type="ECO:0000313" key="2">
    <source>
        <dbReference type="EMBL" id="KAJ9134047.1"/>
    </source>
</evidence>
<gene>
    <name evidence="2" type="ORF">NKR19_g8818</name>
</gene>
<accession>A0AA38RD87</accession>
<proteinExistence type="predicted"/>
<keyword evidence="3" id="KW-1185">Reference proteome</keyword>
<feature type="region of interest" description="Disordered" evidence="1">
    <location>
        <begin position="62"/>
        <end position="135"/>
    </location>
</feature>
<feature type="region of interest" description="Disordered" evidence="1">
    <location>
        <begin position="464"/>
        <end position="497"/>
    </location>
</feature>
<dbReference type="Proteomes" id="UP001174691">
    <property type="component" value="Unassembled WGS sequence"/>
</dbReference>
<dbReference type="AlphaFoldDB" id="A0AA38RD87"/>
<name>A0AA38RD87_9PEZI</name>
<keyword evidence="2" id="KW-0648">Protein biosynthesis</keyword>
<dbReference type="GO" id="GO:0003743">
    <property type="term" value="F:translation initiation factor activity"/>
    <property type="evidence" value="ECO:0007669"/>
    <property type="project" value="UniProtKB-KW"/>
</dbReference>
<sequence>MSDPPPHQPPLDNARRYRIAEEIIQSILDDRPSTATVSPSGELYRAVERFHRNVDRVHQGIAAARSQGGSMPSGSERDLRRRFTRSPQASSGALDDLRSVQLPSISSNASHPPPQLPPLRSLGPRRLLGTDSPRDRSYWADLRTERYRRLMSDNRNTSASSGADNLERLQDANSHLRTLLDFTDTSPILPSMPPREMSPPLRSVDHHDEGRRAKRRRLDSDKTAPLYRGFRYGKYGQSEPGQLTMELVSCDGGMYSNQPEYTAENILKDDASVYCTKGNRCNIVLRHQGSTVFSLSELVIKAPGDNYSSPSVREGMIFVGMDTDEIFNRTTQYQIQYLTGRDVERLASERENRDAAASPVVYSVRHGEDGSTRITRPPAWVWAQRYDNQHTQLDFDFDGDADGDDDMDSGRSQIAQLPHEFTLPPPPFTITSECSSDDAETEAATGGLRRSRSYARLQIPNRIGSLPFENRGESDSDDGGDAWVQSNGGGFSHFDEVTRGNYDRRRPAFSAAREDIMSEALQAAREASQFATQEAVRAVGGGLMTPLVHFHIEEHNKCTIRFDPPVSGRFILLKMWSSQAGGNIDIQGVMVKGFAGPRYVPDVEYR</sequence>
<feature type="compositionally biased region" description="Polar residues" evidence="1">
    <location>
        <begin position="101"/>
        <end position="110"/>
    </location>
</feature>
<organism evidence="2 3">
    <name type="scientific">Coniochaeta hoffmannii</name>
    <dbReference type="NCBI Taxonomy" id="91930"/>
    <lineage>
        <taxon>Eukaryota</taxon>
        <taxon>Fungi</taxon>
        <taxon>Dikarya</taxon>
        <taxon>Ascomycota</taxon>
        <taxon>Pezizomycotina</taxon>
        <taxon>Sordariomycetes</taxon>
        <taxon>Sordariomycetidae</taxon>
        <taxon>Coniochaetales</taxon>
        <taxon>Coniochaetaceae</taxon>
        <taxon>Coniochaeta</taxon>
    </lineage>
</organism>
<keyword evidence="2" id="KW-0396">Initiation factor</keyword>